<accession>A0A120A1E2</accession>
<feature type="chain" id="PRO_5030020462" evidence="7">
    <location>
        <begin position="22"/>
        <end position="1091"/>
    </location>
</feature>
<dbReference type="GO" id="GO:0009279">
    <property type="term" value="C:cell outer membrane"/>
    <property type="evidence" value="ECO:0007669"/>
    <property type="project" value="UniProtKB-SubCell"/>
</dbReference>
<feature type="domain" description="TonB-dependent transporter Oar-like beta-barrel" evidence="8">
    <location>
        <begin position="231"/>
        <end position="1041"/>
    </location>
</feature>
<comment type="subcellular location">
    <subcellularLocation>
        <location evidence="1">Cell outer membrane</location>
        <topology evidence="1">Multi-pass membrane protein</topology>
    </subcellularLocation>
</comment>
<evidence type="ECO:0000313" key="9">
    <source>
        <dbReference type="EMBL" id="KAA5416766.1"/>
    </source>
</evidence>
<dbReference type="SUPFAM" id="SSF49464">
    <property type="entry name" value="Carboxypeptidase regulatory domain-like"/>
    <property type="match status" value="1"/>
</dbReference>
<dbReference type="GO" id="GO:0015344">
    <property type="term" value="F:siderophore uptake transmembrane transporter activity"/>
    <property type="evidence" value="ECO:0007669"/>
    <property type="project" value="TreeGrafter"/>
</dbReference>
<keyword evidence="9" id="KW-0675">Receptor</keyword>
<gene>
    <name evidence="9" type="ORF">F2Y81_15025</name>
</gene>
<dbReference type="EMBL" id="VVYV01000025">
    <property type="protein sequence ID" value="KAA5416766.1"/>
    <property type="molecule type" value="Genomic_DNA"/>
</dbReference>
<evidence type="ECO:0000313" key="10">
    <source>
        <dbReference type="Proteomes" id="UP000448877"/>
    </source>
</evidence>
<evidence type="ECO:0000259" key="8">
    <source>
        <dbReference type="Pfam" id="PF25183"/>
    </source>
</evidence>
<dbReference type="Proteomes" id="UP000448877">
    <property type="component" value="Unassembled WGS sequence"/>
</dbReference>
<dbReference type="SUPFAM" id="SSF56935">
    <property type="entry name" value="Porins"/>
    <property type="match status" value="1"/>
</dbReference>
<dbReference type="Pfam" id="PF13620">
    <property type="entry name" value="CarboxypepD_reg"/>
    <property type="match status" value="1"/>
</dbReference>
<dbReference type="InterPro" id="IPR057601">
    <property type="entry name" value="Oar-like_b-barrel"/>
</dbReference>
<evidence type="ECO:0000256" key="6">
    <source>
        <dbReference type="ARBA" id="ARBA00023237"/>
    </source>
</evidence>
<feature type="signal peptide" evidence="7">
    <location>
        <begin position="1"/>
        <end position="21"/>
    </location>
</feature>
<keyword evidence="2" id="KW-0813">Transport</keyword>
<dbReference type="GO" id="GO:0044718">
    <property type="term" value="P:siderophore transmembrane transport"/>
    <property type="evidence" value="ECO:0007669"/>
    <property type="project" value="TreeGrafter"/>
</dbReference>
<dbReference type="InterPro" id="IPR008969">
    <property type="entry name" value="CarboxyPept-like_regulatory"/>
</dbReference>
<protein>
    <submittedName>
        <fullName evidence="9">TonB-dependent receptor</fullName>
    </submittedName>
</protein>
<evidence type="ECO:0000256" key="5">
    <source>
        <dbReference type="ARBA" id="ARBA00023136"/>
    </source>
</evidence>
<sequence length="1091" mass="121102">MAKKMLFLFVLLLSLTGMLKAQVTTAGMSGKVMADEESVIGATVVAVHEPSGTSYGTVTNVDGRFSLQGMRSGGPYKVTVSYIGYQTAIYTGIQLQLGETYSLNVTLHEASELLGEITITASKSKFSAEKTGATTNISSEQLTTLPSINRSISDFTRISPYASGNSFGGRDGRSNTFTVDGANLNNNFGLSSGLPGGGNPISLDAIDEVQVVIAPYDVRQANFIGAGINAITKSGTNAYRGSAYMYFNNEVMRGNKIGDTDFGARAEESKTVYGATFGGPIIKDKLFFFANVEYEKSPQQVITWRAAKEGETPNNSTISRTTEADLAEFSQILKDKYGYNTGSFTDFPADVTNLKLLGRIDWNINQGNKLSVRYNFTNNKTWEAPNGSSGNTGYRLAYNRVSAYSMSYANSCYSLQNIVNSATAELNSRFSSNISNQLLFTYSDMKDERGTNSSPFPFIDIMAGYYENGNQILEPYMTAGYELFTYNNLVKNTVMTIVDNFTYYLGAHKLTAGISYERQKAGNSYMRNGTGYYRYSSFEDFKNGAAPESFALAYGYNGNTKPSADVKFGQLGVYLQDEWNIRDNFKLTAGIRMDNLSFLNDIMRNQAIYDLDFNGMHIDTGAWPDSKLQFSPRVGFTWDVFNDKTLKVRGGSGFFTGRIPLVFFTNMPTNSGMIQNLVSITTRYKDGVVTSRDPRLELLKGNMITDVNQMISTLGLPTSISPEEGVLPSSVVGIDPDFKMPQVWKTSLALDYQLPVSFPLTVTLEGMFSKDINAVRQYNYNVQAPDKDTWSRFNGPDDRYIYPENFLQHTNISNANVLTNTSKGWGWTGNITVMAEPAKNVNIMAAYTHTESKEISGMPGSDANSAWTNVPSINGPNSSGLMRSQYVTPNRVVASINWRVHLNKKTSSNFSLFYSGYSSSGYSFMYSNDMNGDGVTNDLIYIPKTKDEIKFTSTEDADAFWKFVNQDPYLKKHKGEYAEAYSARAPWVHRFDFRWSRDFFVKIGKTKNTLQLSLDILNIGNLLNSKWGVTKNMSGANGGRILTYKGKDESNTPIFSMYKDSDGNYPTGSFTRNLNYSECWKLQIGLRYVFN</sequence>
<dbReference type="Pfam" id="PF25183">
    <property type="entry name" value="OMP_b-brl_4"/>
    <property type="match status" value="1"/>
</dbReference>
<evidence type="ECO:0000256" key="4">
    <source>
        <dbReference type="ARBA" id="ARBA00022692"/>
    </source>
</evidence>
<keyword evidence="6" id="KW-0998">Cell outer membrane</keyword>
<dbReference type="Gene3D" id="2.40.170.20">
    <property type="entry name" value="TonB-dependent receptor, beta-barrel domain"/>
    <property type="match status" value="1"/>
</dbReference>
<dbReference type="eggNOG" id="COG4771">
    <property type="taxonomic scope" value="Bacteria"/>
</dbReference>
<keyword evidence="3" id="KW-1134">Transmembrane beta strand</keyword>
<comment type="caution">
    <text evidence="9">The sequence shown here is derived from an EMBL/GenBank/DDBJ whole genome shotgun (WGS) entry which is preliminary data.</text>
</comment>
<evidence type="ECO:0000256" key="2">
    <source>
        <dbReference type="ARBA" id="ARBA00022448"/>
    </source>
</evidence>
<dbReference type="PANTHER" id="PTHR30069:SF46">
    <property type="entry name" value="OAR PROTEIN"/>
    <property type="match status" value="1"/>
</dbReference>
<evidence type="ECO:0000256" key="3">
    <source>
        <dbReference type="ARBA" id="ARBA00022452"/>
    </source>
</evidence>
<evidence type="ECO:0000256" key="1">
    <source>
        <dbReference type="ARBA" id="ARBA00004571"/>
    </source>
</evidence>
<dbReference type="PANTHER" id="PTHR30069">
    <property type="entry name" value="TONB-DEPENDENT OUTER MEMBRANE RECEPTOR"/>
    <property type="match status" value="1"/>
</dbReference>
<dbReference type="AlphaFoldDB" id="A0A120A1E2"/>
<dbReference type="RefSeq" id="WP_007218458.1">
    <property type="nucleotide sequence ID" value="NZ_CABMLT010000020.1"/>
</dbReference>
<dbReference type="STRING" id="246787.BcellWH2_05483"/>
<reference evidence="9 10" key="1">
    <citation type="journal article" date="2019" name="Nat. Med.">
        <title>A library of human gut bacterial isolates paired with longitudinal multiomics data enables mechanistic microbiome research.</title>
        <authorList>
            <person name="Poyet M."/>
            <person name="Groussin M."/>
            <person name="Gibbons S.M."/>
            <person name="Avila-Pacheco J."/>
            <person name="Jiang X."/>
            <person name="Kearney S.M."/>
            <person name="Perrotta A.R."/>
            <person name="Berdy B."/>
            <person name="Zhao S."/>
            <person name="Lieberman T.D."/>
            <person name="Swanson P.K."/>
            <person name="Smith M."/>
            <person name="Roesemann S."/>
            <person name="Alexander J.E."/>
            <person name="Rich S.A."/>
            <person name="Livny J."/>
            <person name="Vlamakis H."/>
            <person name="Clish C."/>
            <person name="Bullock K."/>
            <person name="Deik A."/>
            <person name="Scott J."/>
            <person name="Pierce K.A."/>
            <person name="Xavier R.J."/>
            <person name="Alm E.J."/>
        </authorList>
    </citation>
    <scope>NUCLEOTIDE SEQUENCE [LARGE SCALE GENOMIC DNA]</scope>
    <source>
        <strain evidence="9 10">BIOML-A6</strain>
    </source>
</reference>
<evidence type="ECO:0000256" key="7">
    <source>
        <dbReference type="SAM" id="SignalP"/>
    </source>
</evidence>
<keyword evidence="4" id="KW-0812">Transmembrane</keyword>
<proteinExistence type="predicted"/>
<keyword evidence="5" id="KW-0472">Membrane</keyword>
<keyword evidence="7" id="KW-0732">Signal</keyword>
<dbReference type="InterPro" id="IPR039426">
    <property type="entry name" value="TonB-dep_rcpt-like"/>
</dbReference>
<dbReference type="Gene3D" id="2.60.40.1120">
    <property type="entry name" value="Carboxypeptidase-like, regulatory domain"/>
    <property type="match status" value="1"/>
</dbReference>
<dbReference type="InterPro" id="IPR036942">
    <property type="entry name" value="Beta-barrel_TonB_sf"/>
</dbReference>
<organism evidence="9 10">
    <name type="scientific">Bacteroides cellulosilyticus</name>
    <dbReference type="NCBI Taxonomy" id="246787"/>
    <lineage>
        <taxon>Bacteria</taxon>
        <taxon>Pseudomonadati</taxon>
        <taxon>Bacteroidota</taxon>
        <taxon>Bacteroidia</taxon>
        <taxon>Bacteroidales</taxon>
        <taxon>Bacteroidaceae</taxon>
        <taxon>Bacteroides</taxon>
    </lineage>
</organism>
<name>A0A120A1E2_9BACE</name>